<dbReference type="InterPro" id="IPR050639">
    <property type="entry name" value="SSR_resolvase"/>
</dbReference>
<evidence type="ECO:0008006" key="6">
    <source>
        <dbReference type="Google" id="ProtNLM"/>
    </source>
</evidence>
<comment type="caution">
    <text evidence="4">The sequence shown here is derived from an EMBL/GenBank/DDBJ whole genome shotgun (WGS) entry which is preliminary data.</text>
</comment>
<dbReference type="GO" id="GO:0003677">
    <property type="term" value="F:DNA binding"/>
    <property type="evidence" value="ECO:0007669"/>
    <property type="project" value="InterPro"/>
</dbReference>
<dbReference type="InterPro" id="IPR036162">
    <property type="entry name" value="Resolvase-like_N_sf"/>
</dbReference>
<dbReference type="GO" id="GO:0000150">
    <property type="term" value="F:DNA strand exchange activity"/>
    <property type="evidence" value="ECO:0007669"/>
    <property type="project" value="InterPro"/>
</dbReference>
<dbReference type="SMART" id="SM00857">
    <property type="entry name" value="Resolvase"/>
    <property type="match status" value="1"/>
</dbReference>
<dbReference type="InterPro" id="IPR038109">
    <property type="entry name" value="DNA_bind_recomb_sf"/>
</dbReference>
<gene>
    <name evidence="4" type="ORF">APZ18_08605</name>
</gene>
<dbReference type="Gene3D" id="3.40.50.1390">
    <property type="entry name" value="Resolvase, N-terminal catalytic domain"/>
    <property type="match status" value="1"/>
</dbReference>
<dbReference type="RefSeq" id="WP_055943872.1">
    <property type="nucleotide sequence ID" value="NZ_JAQDCV010000002.1"/>
</dbReference>
<dbReference type="EMBL" id="LLKB01000005">
    <property type="protein sequence ID" value="KQC84779.1"/>
    <property type="molecule type" value="Genomic_DNA"/>
</dbReference>
<feature type="domain" description="Resolvase/invertase-type recombinase catalytic" evidence="2">
    <location>
        <begin position="159"/>
        <end position="315"/>
    </location>
</feature>
<protein>
    <recommendedName>
        <fullName evidence="6">Resolvase, N terminal domain</fullName>
    </recommendedName>
</protein>
<reference evidence="4 5" key="1">
    <citation type="submission" date="2015-10" db="EMBL/GenBank/DDBJ databases">
        <title>Butyribacter intestini gen. nov., sp. nov., a butyric acid-producing bacterium of the family Lachnospiraceae isolated from the human faeces.</title>
        <authorList>
            <person name="Zou Y."/>
            <person name="Xue W."/>
            <person name="Luo G."/>
            <person name="Lv M."/>
        </authorList>
    </citation>
    <scope>NUCLEOTIDE SEQUENCE [LARGE SCALE GENOMIC DNA]</scope>
    <source>
        <strain evidence="4 5">TF01-11</strain>
    </source>
</reference>
<evidence type="ECO:0000313" key="4">
    <source>
        <dbReference type="EMBL" id="KQC84779.1"/>
    </source>
</evidence>
<evidence type="ECO:0000313" key="5">
    <source>
        <dbReference type="Proteomes" id="UP000050833"/>
    </source>
</evidence>
<dbReference type="PROSITE" id="PS51736">
    <property type="entry name" value="RECOMBINASES_3"/>
    <property type="match status" value="1"/>
</dbReference>
<evidence type="ECO:0000259" key="2">
    <source>
        <dbReference type="PROSITE" id="PS51736"/>
    </source>
</evidence>
<feature type="domain" description="Recombinase" evidence="3">
    <location>
        <begin position="323"/>
        <end position="466"/>
    </location>
</feature>
<dbReference type="Pfam" id="PF07508">
    <property type="entry name" value="Recombinase"/>
    <property type="match status" value="1"/>
</dbReference>
<dbReference type="Pfam" id="PF18425">
    <property type="entry name" value="CspB_prodomain"/>
    <property type="match status" value="1"/>
</dbReference>
<dbReference type="AlphaFoldDB" id="A0AAW3JSY3"/>
<dbReference type="InterPro" id="IPR041365">
    <property type="entry name" value="CspB_prodomain"/>
</dbReference>
<dbReference type="Gene3D" id="3.90.1750.20">
    <property type="entry name" value="Putative Large Serine Recombinase, Chain B, Domain 2"/>
    <property type="match status" value="1"/>
</dbReference>
<evidence type="ECO:0000259" key="3">
    <source>
        <dbReference type="PROSITE" id="PS51737"/>
    </source>
</evidence>
<feature type="region of interest" description="Disordered" evidence="1">
    <location>
        <begin position="69"/>
        <end position="88"/>
    </location>
</feature>
<keyword evidence="5" id="KW-1185">Reference proteome</keyword>
<dbReference type="PROSITE" id="PS51737">
    <property type="entry name" value="RECOMBINASE_DNA_BIND"/>
    <property type="match status" value="1"/>
</dbReference>
<name>A0AAW3JSY3_9FIRM</name>
<evidence type="ECO:0000256" key="1">
    <source>
        <dbReference type="SAM" id="MobiDB-lite"/>
    </source>
</evidence>
<dbReference type="Pfam" id="PF00239">
    <property type="entry name" value="Resolvase"/>
    <property type="match status" value="1"/>
</dbReference>
<dbReference type="InterPro" id="IPR006119">
    <property type="entry name" value="Resolv_N"/>
</dbReference>
<proteinExistence type="predicted"/>
<dbReference type="PANTHER" id="PTHR30461:SF23">
    <property type="entry name" value="DNA RECOMBINASE-RELATED"/>
    <property type="match status" value="1"/>
</dbReference>
<dbReference type="SUPFAM" id="SSF53041">
    <property type="entry name" value="Resolvase-like"/>
    <property type="match status" value="1"/>
</dbReference>
<dbReference type="Proteomes" id="UP000050833">
    <property type="component" value="Unassembled WGS sequence"/>
</dbReference>
<dbReference type="Gene3D" id="3.30.70.2980">
    <property type="match status" value="1"/>
</dbReference>
<dbReference type="InterPro" id="IPR011109">
    <property type="entry name" value="DNA_bind_recombinase_dom"/>
</dbReference>
<organism evidence="4 5">
    <name type="scientific">Butyribacter intestini</name>
    <dbReference type="NCBI Taxonomy" id="1703332"/>
    <lineage>
        <taxon>Bacteria</taxon>
        <taxon>Bacillati</taxon>
        <taxon>Bacillota</taxon>
        <taxon>Clostridia</taxon>
        <taxon>Lachnospirales</taxon>
        <taxon>Lachnospiraceae</taxon>
        <taxon>Butyribacter</taxon>
    </lineage>
</organism>
<dbReference type="PANTHER" id="PTHR30461">
    <property type="entry name" value="DNA-INVERTASE FROM LAMBDOID PROPHAGE"/>
    <property type="match status" value="1"/>
</dbReference>
<sequence length="466" mass="53945">MKVIVKYYGSLDGVRAIADDVKVSELLAQYAVVDIDAAYLDELRNVPEVIYIEEPRRVYPTGEITKISATEKNSASDTQNEPGIMQGNIQENRLSGKGVLVGIVDSGDCVKKYISNNKTGEYSKNSLCNKNAEYDKNVLNNKTAIYNENVVPDEYIVYKAAGYIRLSKADRKENRYYSDSIYNQKKIIEEYVKKRKDIILKDFYIDDGYSGLDAKRPQYKRLLCDIENGIINCIIVKDLSRIGRDYIEVGRMIKFYFNKKNVCFISVADGYDSQHCDNELYSPFYMYMKSIVNDEYSRDISLKVRTGLEVCMRNGEYVGAFAPYGYLKSSEDKKKLVPDDKVTDIIKMIFMLRADKKSLQAIADRLNEMNIMTPFEYRKSKECAYKTPFALQKTESVKKKWYPQMIKRILTNEIYAGVLVQSKSKKLNYKIKKMIKTEERDRIRCEKSELAIVDRELFEKVNCLQN</sequence>
<accession>A0AAW3JSY3</accession>